<dbReference type="PROSITE" id="PS00647">
    <property type="entry name" value="THYMID_PHOSPHORYLASE"/>
    <property type="match status" value="1"/>
</dbReference>
<dbReference type="RefSeq" id="WP_071061841.1">
    <property type="nucleotide sequence ID" value="NZ_MKIE01000002.1"/>
</dbReference>
<dbReference type="SUPFAM" id="SSF52418">
    <property type="entry name" value="Nucleoside phosphorylase/phosphoribosyltransferase catalytic domain"/>
    <property type="match status" value="1"/>
</dbReference>
<comment type="catalytic activity">
    <reaction evidence="1">
        <text>2'-deoxyuridine + phosphate = 2-deoxy-alpha-D-ribose 1-phosphate + uracil</text>
        <dbReference type="Rhea" id="RHEA:22824"/>
        <dbReference type="ChEBI" id="CHEBI:16450"/>
        <dbReference type="ChEBI" id="CHEBI:17568"/>
        <dbReference type="ChEBI" id="CHEBI:43474"/>
        <dbReference type="ChEBI" id="CHEBI:57259"/>
        <dbReference type="EC" id="2.4.2.2"/>
    </reaction>
</comment>
<evidence type="ECO:0000256" key="7">
    <source>
        <dbReference type="ARBA" id="ARBA00022676"/>
    </source>
</evidence>
<dbReference type="Pfam" id="PF07831">
    <property type="entry name" value="PYNP_C"/>
    <property type="match status" value="1"/>
</dbReference>
<evidence type="ECO:0000259" key="11">
    <source>
        <dbReference type="SMART" id="SM00941"/>
    </source>
</evidence>
<keyword evidence="8 12" id="KW-0808">Transferase</keyword>
<evidence type="ECO:0000256" key="1">
    <source>
        <dbReference type="ARBA" id="ARBA00001066"/>
    </source>
</evidence>
<dbReference type="EMBL" id="MKIE01000002">
    <property type="protein sequence ID" value="OHW62972.1"/>
    <property type="molecule type" value="Genomic_DNA"/>
</dbReference>
<keyword evidence="7 12" id="KW-0328">Glycosyltransferase</keyword>
<dbReference type="STRING" id="39480.EUAN_07560"/>
<protein>
    <recommendedName>
        <fullName evidence="6">Pyrimidine-nucleoside phosphorylase</fullName>
        <ecNumber evidence="5">2.4.2.2</ecNumber>
    </recommendedName>
</protein>
<evidence type="ECO:0000256" key="10">
    <source>
        <dbReference type="ARBA" id="ARBA00048525"/>
    </source>
</evidence>
<dbReference type="InterPro" id="IPR036566">
    <property type="entry name" value="PYNP-like_C_sf"/>
</dbReference>
<evidence type="ECO:0000313" key="12">
    <source>
        <dbReference type="EMBL" id="OHW62972.1"/>
    </source>
</evidence>
<evidence type="ECO:0000256" key="9">
    <source>
        <dbReference type="ARBA" id="ARBA00048453"/>
    </source>
</evidence>
<dbReference type="GO" id="GO:0006206">
    <property type="term" value="P:pyrimidine nucleobase metabolic process"/>
    <property type="evidence" value="ECO:0007669"/>
    <property type="project" value="InterPro"/>
</dbReference>
<dbReference type="PANTHER" id="PTHR10515:SF0">
    <property type="entry name" value="THYMIDINE PHOSPHORYLASE"/>
    <property type="match status" value="1"/>
</dbReference>
<comment type="function">
    <text evidence="2">Catalyzes phosphorolysis of the pyrimidine nucleosides uridine, thymidine and 2'-deoxyuridine with the formation of the corresponding pyrimidine base and ribose-1-phosphate.</text>
</comment>
<feature type="domain" description="Pyrimidine nucleoside phosphorylase C-terminal" evidence="11">
    <location>
        <begin position="345"/>
        <end position="419"/>
    </location>
</feature>
<evidence type="ECO:0000256" key="4">
    <source>
        <dbReference type="ARBA" id="ARBA00011738"/>
    </source>
</evidence>
<evidence type="ECO:0000256" key="3">
    <source>
        <dbReference type="ARBA" id="ARBA00006915"/>
    </source>
</evidence>
<dbReference type="InterPro" id="IPR017459">
    <property type="entry name" value="Glycosyl_Trfase_fam3_N_dom"/>
</dbReference>
<evidence type="ECO:0000256" key="6">
    <source>
        <dbReference type="ARBA" id="ARBA00014680"/>
    </source>
</evidence>
<dbReference type="GO" id="GO:0004850">
    <property type="term" value="F:uridine phosphorylase activity"/>
    <property type="evidence" value="ECO:0007669"/>
    <property type="project" value="RHEA"/>
</dbReference>
<dbReference type="FunFam" id="3.40.1030.10:FF:000003">
    <property type="entry name" value="Pyrimidine-nucleoside phosphorylase"/>
    <property type="match status" value="1"/>
</dbReference>
<sequence>MRMYDIIQKKRDRKELSEAEISYFIEGYTSGEIPDYQASALLMAIYINKMSRKETEHLTKAMLESGDTVDLSGVNGRKVDKHSTGGVGDKTTLILGPMVAACGLPFSKMSGRGLGHTGGTLDKLDSIEGFRTQLTEEEFLAIINKTKLCICSQSGNIAPADKKIYALRDVTATVDNISLIAASVMSKKLSLKSDAIVIDVKVGSGAFMKNLDDAYELSNEMVRIGQSFDRETVCYLTDMDQPLGNTVGNALEVAESVETLKNNGPKDLTELCLVLGEELLLLGNAAKTKEEARAKLLDTLESGAAYRKFLEMVESQGGNIEQIEDISKLPKAKHVLEVRSDAFGHVEAIEAEEVGKTALMVGAGRETKESEIDLSAGVVISKKIGDAVAAGDIIGYIHCNDEEVGKAACEKLKLAYSISKHFVPKRKLILGKVDRDGIKTY</sequence>
<gene>
    <name evidence="12" type="primary">pdp</name>
    <name evidence="12" type="ORF">EUAN_07560</name>
</gene>
<dbReference type="InterPro" id="IPR000053">
    <property type="entry name" value="Thymidine/pyrmidine_PPase"/>
</dbReference>
<dbReference type="GO" id="GO:0005829">
    <property type="term" value="C:cytosol"/>
    <property type="evidence" value="ECO:0007669"/>
    <property type="project" value="TreeGrafter"/>
</dbReference>
<evidence type="ECO:0000256" key="8">
    <source>
        <dbReference type="ARBA" id="ARBA00022679"/>
    </source>
</evidence>
<dbReference type="Pfam" id="PF00591">
    <property type="entry name" value="Glycos_transf_3"/>
    <property type="match status" value="1"/>
</dbReference>
<evidence type="ECO:0000313" key="13">
    <source>
        <dbReference type="Proteomes" id="UP000180254"/>
    </source>
</evidence>
<dbReference type="Gene3D" id="1.20.970.10">
    <property type="entry name" value="Transferase, Pyrimidine Nucleoside Phosphorylase, Chain C"/>
    <property type="match status" value="1"/>
</dbReference>
<keyword evidence="13" id="KW-1185">Reference proteome</keyword>
<dbReference type="InterPro" id="IPR017872">
    <property type="entry name" value="Pyrmidine_PPase_CS"/>
</dbReference>
<dbReference type="InterPro" id="IPR013102">
    <property type="entry name" value="PYNP_C"/>
</dbReference>
<comment type="subunit">
    <text evidence="4">Homodimer.</text>
</comment>
<dbReference type="Pfam" id="PF02885">
    <property type="entry name" value="Glycos_trans_3N"/>
    <property type="match status" value="1"/>
</dbReference>
<dbReference type="GO" id="GO:0009032">
    <property type="term" value="F:thymidine phosphorylase activity"/>
    <property type="evidence" value="ECO:0007669"/>
    <property type="project" value="TreeGrafter"/>
</dbReference>
<reference evidence="12 13" key="1">
    <citation type="submission" date="2016-09" db="EMBL/GenBank/DDBJ databases">
        <title>Genome sequence of Eubacterium angustum.</title>
        <authorList>
            <person name="Poehlein A."/>
            <person name="Daniel R."/>
        </authorList>
    </citation>
    <scope>NUCLEOTIDE SEQUENCE [LARGE SCALE GENOMIC DNA]</scope>
    <source>
        <strain evidence="12 13">DSM 1989</strain>
    </source>
</reference>
<dbReference type="EC" id="2.4.2.2" evidence="5"/>
<comment type="catalytic activity">
    <reaction evidence="10">
        <text>thymidine + phosphate = 2-deoxy-alpha-D-ribose 1-phosphate + thymine</text>
        <dbReference type="Rhea" id="RHEA:16037"/>
        <dbReference type="ChEBI" id="CHEBI:17748"/>
        <dbReference type="ChEBI" id="CHEBI:17821"/>
        <dbReference type="ChEBI" id="CHEBI:43474"/>
        <dbReference type="ChEBI" id="CHEBI:57259"/>
        <dbReference type="EC" id="2.4.2.2"/>
    </reaction>
</comment>
<dbReference type="NCBIfam" id="NF004747">
    <property type="entry name" value="PRK06078.1"/>
    <property type="match status" value="1"/>
</dbReference>
<organism evidence="12 13">
    <name type="scientific">Andreesenia angusta</name>
    <dbReference type="NCBI Taxonomy" id="39480"/>
    <lineage>
        <taxon>Bacteria</taxon>
        <taxon>Bacillati</taxon>
        <taxon>Bacillota</taxon>
        <taxon>Tissierellia</taxon>
        <taxon>Tissierellales</taxon>
        <taxon>Gottschalkiaceae</taxon>
        <taxon>Andreesenia</taxon>
    </lineage>
</organism>
<dbReference type="InterPro" id="IPR036320">
    <property type="entry name" value="Glycosyl_Trfase_fam3_N_dom_sf"/>
</dbReference>
<accession>A0A1S1V8Q1</accession>
<dbReference type="Gene3D" id="3.90.1170.30">
    <property type="entry name" value="Pyrimidine nucleoside phosphorylase-like, C-terminal domain"/>
    <property type="match status" value="1"/>
</dbReference>
<dbReference type="InterPro" id="IPR000312">
    <property type="entry name" value="Glycosyl_Trfase_fam3"/>
</dbReference>
<dbReference type="AlphaFoldDB" id="A0A1S1V8Q1"/>
<dbReference type="InterPro" id="IPR018090">
    <property type="entry name" value="Pyrmidine_PPas_bac/euk"/>
</dbReference>
<comment type="caution">
    <text evidence="12">The sequence shown here is derived from an EMBL/GenBank/DDBJ whole genome shotgun (WGS) entry which is preliminary data.</text>
</comment>
<dbReference type="GO" id="GO:0047847">
    <property type="term" value="F:deoxyuridine phosphorylase activity"/>
    <property type="evidence" value="ECO:0007669"/>
    <property type="project" value="RHEA"/>
</dbReference>
<dbReference type="GO" id="GO:0006213">
    <property type="term" value="P:pyrimidine nucleoside metabolic process"/>
    <property type="evidence" value="ECO:0007669"/>
    <property type="project" value="InterPro"/>
</dbReference>
<evidence type="ECO:0000256" key="5">
    <source>
        <dbReference type="ARBA" id="ARBA00011889"/>
    </source>
</evidence>
<dbReference type="OrthoDB" id="9763887at2"/>
<dbReference type="NCBIfam" id="TIGR02644">
    <property type="entry name" value="Y_phosphoryl"/>
    <property type="match status" value="1"/>
</dbReference>
<dbReference type="SUPFAM" id="SSF54680">
    <property type="entry name" value="Pyrimidine nucleoside phosphorylase C-terminal domain"/>
    <property type="match status" value="1"/>
</dbReference>
<dbReference type="PIRSF" id="PIRSF000478">
    <property type="entry name" value="TP_PyNP"/>
    <property type="match status" value="1"/>
</dbReference>
<dbReference type="PANTHER" id="PTHR10515">
    <property type="entry name" value="THYMIDINE PHOSPHORYLASE"/>
    <property type="match status" value="1"/>
</dbReference>
<dbReference type="Proteomes" id="UP000180254">
    <property type="component" value="Unassembled WGS sequence"/>
</dbReference>
<dbReference type="SUPFAM" id="SSF47648">
    <property type="entry name" value="Nucleoside phosphorylase/phosphoribosyltransferase N-terminal domain"/>
    <property type="match status" value="1"/>
</dbReference>
<dbReference type="SMART" id="SM00941">
    <property type="entry name" value="PYNP_C"/>
    <property type="match status" value="1"/>
</dbReference>
<comment type="similarity">
    <text evidence="3">Belongs to the thymidine/pyrimidine-nucleoside phosphorylase family.</text>
</comment>
<dbReference type="GO" id="GO:0004645">
    <property type="term" value="F:1,4-alpha-oligoglucan phosphorylase activity"/>
    <property type="evidence" value="ECO:0007669"/>
    <property type="project" value="InterPro"/>
</dbReference>
<proteinExistence type="inferred from homology"/>
<dbReference type="InterPro" id="IPR035902">
    <property type="entry name" value="Nuc_phospho_transferase"/>
</dbReference>
<name>A0A1S1V8Q1_9FIRM</name>
<dbReference type="Gene3D" id="3.40.1030.10">
    <property type="entry name" value="Nucleoside phosphorylase/phosphoribosyltransferase catalytic domain"/>
    <property type="match status" value="1"/>
</dbReference>
<dbReference type="NCBIfam" id="NF004490">
    <property type="entry name" value="PRK05820.1"/>
    <property type="match status" value="1"/>
</dbReference>
<evidence type="ECO:0000256" key="2">
    <source>
        <dbReference type="ARBA" id="ARBA00003877"/>
    </source>
</evidence>
<comment type="catalytic activity">
    <reaction evidence="9">
        <text>uridine + phosphate = alpha-D-ribose 1-phosphate + uracil</text>
        <dbReference type="Rhea" id="RHEA:24388"/>
        <dbReference type="ChEBI" id="CHEBI:16704"/>
        <dbReference type="ChEBI" id="CHEBI:17568"/>
        <dbReference type="ChEBI" id="CHEBI:43474"/>
        <dbReference type="ChEBI" id="CHEBI:57720"/>
        <dbReference type="EC" id="2.4.2.2"/>
    </reaction>
</comment>